<organism evidence="4 5">
    <name type="scientific">Actinomortierella ambigua</name>
    <dbReference type="NCBI Taxonomy" id="1343610"/>
    <lineage>
        <taxon>Eukaryota</taxon>
        <taxon>Fungi</taxon>
        <taxon>Fungi incertae sedis</taxon>
        <taxon>Mucoromycota</taxon>
        <taxon>Mortierellomycotina</taxon>
        <taxon>Mortierellomycetes</taxon>
        <taxon>Mortierellales</taxon>
        <taxon>Mortierellaceae</taxon>
        <taxon>Actinomortierella</taxon>
    </lineage>
</organism>
<dbReference type="EMBL" id="JAAAJB010000089">
    <property type="protein sequence ID" value="KAG0266698.1"/>
    <property type="molecule type" value="Genomic_DNA"/>
</dbReference>
<protein>
    <recommendedName>
        <fullName evidence="2">Peptidase M20 domain-containing protein 2</fullName>
    </recommendedName>
</protein>
<dbReference type="Gene3D" id="3.40.630.10">
    <property type="entry name" value="Zn peptidases"/>
    <property type="match status" value="1"/>
</dbReference>
<dbReference type="PANTHER" id="PTHR30575:SF0">
    <property type="entry name" value="XAA-ARG DIPEPTIDASE"/>
    <property type="match status" value="1"/>
</dbReference>
<comment type="caution">
    <text evidence="4">The sequence shown here is derived from an EMBL/GenBank/DDBJ whole genome shotgun (WGS) entry which is preliminary data.</text>
</comment>
<evidence type="ECO:0000259" key="3">
    <source>
        <dbReference type="Pfam" id="PF07687"/>
    </source>
</evidence>
<dbReference type="InterPro" id="IPR002933">
    <property type="entry name" value="Peptidase_M20"/>
</dbReference>
<dbReference type="SUPFAM" id="SSF53187">
    <property type="entry name" value="Zn-dependent exopeptidases"/>
    <property type="match status" value="1"/>
</dbReference>
<name>A0A9P6QEJ8_9FUNG</name>
<sequence>MFIDHAALKLASDEAIDKASGALRHISLEIHSHPELGWKEHFAHKILTDFLEEQGFKVTRGAFGLETAFIAEYESPEATKPENAHCVLTVGYCSEYDALPGVDLIAISGVAAALGTKAALEKTQSPGRVRLIGTPAEETTGGKVDLLKLGAFEGLAGCLMLHPANTDNMYVTMLGAGHLEVEYFGEAAQASTWPWKGVNALDAMINAYNGLAVLRQQMLPTSRLHCIITKGGVAANIIPEYASGAVMYRAVKNADLNKLRDQVVAILEAAAESTGCRVAIRKKMEYAPLKNNALMAEKYVHHMETSYGVRFQPRAVQESRPSGSTDMGNVSQALPAIHPLFSMVSLESRTDLIYPAHSAVFAEKAQLPVAHEAALRAAKGLALTGLDLLLQAGFASQVRDDFERTK</sequence>
<dbReference type="SUPFAM" id="SSF55031">
    <property type="entry name" value="Bacterial exopeptidase dimerisation domain"/>
    <property type="match status" value="1"/>
</dbReference>
<evidence type="ECO:0000256" key="2">
    <source>
        <dbReference type="PIRNR" id="PIRNR037226"/>
    </source>
</evidence>
<dbReference type="GO" id="GO:0016805">
    <property type="term" value="F:dipeptidase activity"/>
    <property type="evidence" value="ECO:0007669"/>
    <property type="project" value="InterPro"/>
</dbReference>
<dbReference type="InterPro" id="IPR011650">
    <property type="entry name" value="Peptidase_M20_dimer"/>
</dbReference>
<gene>
    <name evidence="4" type="ORF">DFQ27_009553</name>
</gene>
<reference evidence="4" key="1">
    <citation type="journal article" date="2020" name="Fungal Divers.">
        <title>Resolving the Mortierellaceae phylogeny through synthesis of multi-gene phylogenetics and phylogenomics.</title>
        <authorList>
            <person name="Vandepol N."/>
            <person name="Liber J."/>
            <person name="Desiro A."/>
            <person name="Na H."/>
            <person name="Kennedy M."/>
            <person name="Barry K."/>
            <person name="Grigoriev I.V."/>
            <person name="Miller A.N."/>
            <person name="O'Donnell K."/>
            <person name="Stajich J.E."/>
            <person name="Bonito G."/>
        </authorList>
    </citation>
    <scope>NUCLEOTIDE SEQUENCE</scope>
    <source>
        <strain evidence="4">BC1065</strain>
    </source>
</reference>
<dbReference type="Gene3D" id="3.30.70.360">
    <property type="match status" value="1"/>
</dbReference>
<dbReference type="PIRSF" id="PIRSF037226">
    <property type="entry name" value="Amidohydrolase_ACY1L2_prd"/>
    <property type="match status" value="1"/>
</dbReference>
<dbReference type="CDD" id="cd05672">
    <property type="entry name" value="M20_ACY1L2-like"/>
    <property type="match status" value="1"/>
</dbReference>
<dbReference type="Proteomes" id="UP000807716">
    <property type="component" value="Unassembled WGS sequence"/>
</dbReference>
<dbReference type="Pfam" id="PF07687">
    <property type="entry name" value="M20_dimer"/>
    <property type="match status" value="1"/>
</dbReference>
<accession>A0A9P6QEJ8</accession>
<dbReference type="AlphaFoldDB" id="A0A9P6QEJ8"/>
<evidence type="ECO:0000313" key="4">
    <source>
        <dbReference type="EMBL" id="KAG0266698.1"/>
    </source>
</evidence>
<evidence type="ECO:0000256" key="1">
    <source>
        <dbReference type="ARBA" id="ARBA00006247"/>
    </source>
</evidence>
<comment type="similarity">
    <text evidence="1 2">Belongs to the peptidase M20A family.</text>
</comment>
<dbReference type="InterPro" id="IPR036264">
    <property type="entry name" value="Bact_exopeptidase_dim_dom"/>
</dbReference>
<feature type="domain" description="Peptidase M20 dimerisation" evidence="3">
    <location>
        <begin position="175"/>
        <end position="272"/>
    </location>
</feature>
<keyword evidence="5" id="KW-1185">Reference proteome</keyword>
<dbReference type="OrthoDB" id="6119954at2759"/>
<dbReference type="FunFam" id="3.30.70.360:FF:000004">
    <property type="entry name" value="Peptidase M20 domain-containing protein 2"/>
    <property type="match status" value="1"/>
</dbReference>
<proteinExistence type="inferred from homology"/>
<dbReference type="NCBIfam" id="TIGR01891">
    <property type="entry name" value="amidohydrolases"/>
    <property type="match status" value="1"/>
</dbReference>
<dbReference type="Pfam" id="PF01546">
    <property type="entry name" value="Peptidase_M20"/>
    <property type="match status" value="1"/>
</dbReference>
<dbReference type="InterPro" id="IPR017439">
    <property type="entry name" value="Amidohydrolase"/>
</dbReference>
<dbReference type="InterPro" id="IPR052030">
    <property type="entry name" value="Peptidase_M20/M20A_hydrolases"/>
</dbReference>
<dbReference type="PANTHER" id="PTHR30575">
    <property type="entry name" value="PEPTIDASE M20"/>
    <property type="match status" value="1"/>
</dbReference>
<evidence type="ECO:0000313" key="5">
    <source>
        <dbReference type="Proteomes" id="UP000807716"/>
    </source>
</evidence>
<dbReference type="InterPro" id="IPR017144">
    <property type="entry name" value="Xaa-Arg_dipeptidase"/>
</dbReference>